<proteinExistence type="predicted"/>
<evidence type="ECO:0000313" key="2">
    <source>
        <dbReference type="Proteomes" id="UP001159363"/>
    </source>
</evidence>
<dbReference type="EMBL" id="JARBHB010000003">
    <property type="protein sequence ID" value="KAJ8888652.1"/>
    <property type="molecule type" value="Genomic_DNA"/>
</dbReference>
<accession>A0ABQ9HWK9</accession>
<dbReference type="Proteomes" id="UP001159363">
    <property type="component" value="Chromosome 3"/>
</dbReference>
<organism evidence="1 2">
    <name type="scientific">Dryococelus australis</name>
    <dbReference type="NCBI Taxonomy" id="614101"/>
    <lineage>
        <taxon>Eukaryota</taxon>
        <taxon>Metazoa</taxon>
        <taxon>Ecdysozoa</taxon>
        <taxon>Arthropoda</taxon>
        <taxon>Hexapoda</taxon>
        <taxon>Insecta</taxon>
        <taxon>Pterygota</taxon>
        <taxon>Neoptera</taxon>
        <taxon>Polyneoptera</taxon>
        <taxon>Phasmatodea</taxon>
        <taxon>Verophasmatodea</taxon>
        <taxon>Anareolatae</taxon>
        <taxon>Phasmatidae</taxon>
        <taxon>Eurycanthinae</taxon>
        <taxon>Dryococelus</taxon>
    </lineage>
</organism>
<dbReference type="PANTHER" id="PTHR46704">
    <property type="entry name" value="CXC DOMAIN-CONTAINING PROTEIN-RELATED"/>
    <property type="match status" value="1"/>
</dbReference>
<sequence>MSFLSCIGHVMQDARLTEVFEQIYACNTVKHMSGKAVSHAMRGHDLFNQALNILFTAASYDIETDELLHVENYPSDFKQVGDLFRGFLLDNTHNIEDTEDNQTAAILFQYMEMVTILKCFIRAERTENWLQYLKTLNDTLLYCAAAGHTHYTKINVTDSGAGLASDLIIEQVLMRSLKTTGSLTRGRGTTDTQRSIWLLSMPTCTQINECMQDLTGLIYSTSEQQSKASQSRIQRDYLDTQTIISFLTPLEPFNVALEQHNIVTGMTVSTGANVDSAKEVRLRIINNMTGKATDTPFGRKIKLAWQIVASRECPDMKEIMSHGLCTHPPSLFKSYQVFRKANKPPLATAIWEIAKPEAALQCIPSHSIYKIDGVWLIQQIPWQLGTTYDTICDTYVEYGIKNFGKVSIVFVRYSNRPSMKDITHLQRTNGRQCPVIEFSGAMKRTQKKDIFLLNSGNKERIIAYIGKNSLQQDVPYHMH</sequence>
<gene>
    <name evidence="1" type="ORF">PR048_008144</name>
</gene>
<dbReference type="PANTHER" id="PTHR46704:SF1">
    <property type="entry name" value="TELOMERE LENGTH REGULATION PROTEIN TEL2 HOMOLOG"/>
    <property type="match status" value="1"/>
</dbReference>
<name>A0ABQ9HWK9_9NEOP</name>
<keyword evidence="2" id="KW-1185">Reference proteome</keyword>
<evidence type="ECO:0000313" key="1">
    <source>
        <dbReference type="EMBL" id="KAJ8888652.1"/>
    </source>
</evidence>
<protein>
    <submittedName>
        <fullName evidence="1">Uncharacterized protein</fullName>
    </submittedName>
</protein>
<reference evidence="1 2" key="1">
    <citation type="submission" date="2023-02" db="EMBL/GenBank/DDBJ databases">
        <title>LHISI_Scaffold_Assembly.</title>
        <authorList>
            <person name="Stuart O.P."/>
            <person name="Cleave R."/>
            <person name="Magrath M.J.L."/>
            <person name="Mikheyev A.S."/>
        </authorList>
    </citation>
    <scope>NUCLEOTIDE SEQUENCE [LARGE SCALE GENOMIC DNA]</scope>
    <source>
        <strain evidence="1">Daus_M_001</strain>
        <tissue evidence="1">Leg muscle</tissue>
    </source>
</reference>
<comment type="caution">
    <text evidence="1">The sequence shown here is derived from an EMBL/GenBank/DDBJ whole genome shotgun (WGS) entry which is preliminary data.</text>
</comment>